<reference evidence="1" key="1">
    <citation type="submission" date="2019-08" db="EMBL/GenBank/DDBJ databases">
        <authorList>
            <person name="Kucharzyk K."/>
            <person name="Murdoch R.W."/>
            <person name="Higgins S."/>
            <person name="Loffler F."/>
        </authorList>
    </citation>
    <scope>NUCLEOTIDE SEQUENCE</scope>
</reference>
<accession>A0A645I0C2</accession>
<name>A0A645I0C2_9ZZZZ</name>
<dbReference type="AlphaFoldDB" id="A0A645I0C2"/>
<evidence type="ECO:0000313" key="1">
    <source>
        <dbReference type="EMBL" id="MPN43889.1"/>
    </source>
</evidence>
<protein>
    <submittedName>
        <fullName evidence="1">Uncharacterized protein</fullName>
    </submittedName>
</protein>
<gene>
    <name evidence="1" type="ORF">SDC9_191450</name>
</gene>
<proteinExistence type="predicted"/>
<dbReference type="EMBL" id="VSSQ01102595">
    <property type="protein sequence ID" value="MPN43889.1"/>
    <property type="molecule type" value="Genomic_DNA"/>
</dbReference>
<sequence length="155" mass="16456">MRIQPRSTCSICGGLQRLLRRGDQVHLLTGKDCIAGLGCLQRAVFELLQHGIGNANVVAPQNRQRIGAGARIRHGWPAGDDGRVVARHVADGQRHHLGGRTCGGQPPALDAREMLAHAIHLGNVGATGQQGLVHGLLVGQRQPFGGQRQQSRSAA</sequence>
<organism evidence="1">
    <name type="scientific">bioreactor metagenome</name>
    <dbReference type="NCBI Taxonomy" id="1076179"/>
    <lineage>
        <taxon>unclassified sequences</taxon>
        <taxon>metagenomes</taxon>
        <taxon>ecological metagenomes</taxon>
    </lineage>
</organism>
<comment type="caution">
    <text evidence="1">The sequence shown here is derived from an EMBL/GenBank/DDBJ whole genome shotgun (WGS) entry which is preliminary data.</text>
</comment>